<dbReference type="Gene3D" id="1.10.3130.20">
    <property type="entry name" value="Phycobilisome linker domain"/>
    <property type="match status" value="2"/>
</dbReference>
<dbReference type="Pfam" id="PF13946">
    <property type="entry name" value="DUF4214"/>
    <property type="match status" value="2"/>
</dbReference>
<feature type="domain" description="DUF4214" evidence="2">
    <location>
        <begin position="598"/>
        <end position="667"/>
    </location>
</feature>
<proteinExistence type="predicted"/>
<dbReference type="RefSeq" id="WP_111397371.1">
    <property type="nucleotide sequence ID" value="NZ_QKYU01000006.1"/>
</dbReference>
<dbReference type="EMBL" id="QKYU01000006">
    <property type="protein sequence ID" value="PZW48010.1"/>
    <property type="molecule type" value="Genomic_DNA"/>
</dbReference>
<reference evidence="3 4" key="1">
    <citation type="submission" date="2018-06" db="EMBL/GenBank/DDBJ databases">
        <title>Genomic Encyclopedia of Archaeal and Bacterial Type Strains, Phase II (KMG-II): from individual species to whole genera.</title>
        <authorList>
            <person name="Goeker M."/>
        </authorList>
    </citation>
    <scope>NUCLEOTIDE SEQUENCE [LARGE SCALE GENOMIC DNA]</scope>
    <source>
        <strain evidence="3 4">DSM 24525</strain>
    </source>
</reference>
<name>A0A2W7IMD9_9PROT</name>
<organism evidence="3 4">
    <name type="scientific">Humitalea rosea</name>
    <dbReference type="NCBI Taxonomy" id="990373"/>
    <lineage>
        <taxon>Bacteria</taxon>
        <taxon>Pseudomonadati</taxon>
        <taxon>Pseudomonadota</taxon>
        <taxon>Alphaproteobacteria</taxon>
        <taxon>Acetobacterales</taxon>
        <taxon>Roseomonadaceae</taxon>
        <taxon>Humitalea</taxon>
    </lineage>
</organism>
<dbReference type="OrthoDB" id="7252638at2"/>
<keyword evidence="4" id="KW-1185">Reference proteome</keyword>
<feature type="region of interest" description="Disordered" evidence="1">
    <location>
        <begin position="245"/>
        <end position="374"/>
    </location>
</feature>
<dbReference type="InterPro" id="IPR038255">
    <property type="entry name" value="PBS_linker_sf"/>
</dbReference>
<dbReference type="InterPro" id="IPR025282">
    <property type="entry name" value="DUF4214"/>
</dbReference>
<protein>
    <submittedName>
        <fullName evidence="3">Uncharacterized protein DUF4214</fullName>
    </submittedName>
</protein>
<sequence>MPASLNLSGVVPLEILENGRPGDWSAVLTLGSMATAVALTGANAARFTAVLGPDGRTLTITPAMVLDREAWAAGTDPVLSFGVQALVGGTWVAASASYAITLRGLDDTPPDNLRFLNGGFVLETDIGGVIGDMRADDPDTAGALSYSVAWPDSVWFGFEGQTLRLNPGVDLLREGGTTRSVLVVVSDGVNSRAFSVAVQVLNVTVEDDLPAPPPVLPPPPVPPPPVPVPPILPPPVSPPPVLPPPVSPPPVSPPPVSPPPVSPPPVSPPPVSPPPVSPPPVSPPPVSPPPVSPPPVSPPPVSPPPVSPPPVSPPPVPPPPVPPTPPPPDPPPPTPPPVPPPPTPPPPAPPPPTPPPPPVHEGETPDPLHPGTQKSGILLTAADHAETQHFLADTESIITGDDGLTRVALTDGTTVWLPAIDTLRFADGVLDFRGEGVAATMIRLYMTLLDRLPDSGGLFYFIDLYEHGHGVAEISDNFLDSPEFTARFGGLTNAALVTALYRVALGREPEAGGAAWHTAQLDAGASRAQTIAVFIDSSEAAHRFEVLYPGGVFIPDPITRRVAMAYDAVFDRAPDAGGLVYWADLLRNGHLDESGMIQSIGGSDEFLGKYAGSSHATFVAAIYAQALEREPDPGGLAYWAHLLEAGAVTRTEVVVLIGMSTEAAEAFDHPPVGAAFDWL</sequence>
<evidence type="ECO:0000256" key="1">
    <source>
        <dbReference type="SAM" id="MobiDB-lite"/>
    </source>
</evidence>
<dbReference type="AlphaFoldDB" id="A0A2W7IMD9"/>
<accession>A0A2W7IMD9</accession>
<gene>
    <name evidence="3" type="ORF">C8P66_10613</name>
</gene>
<evidence type="ECO:0000313" key="4">
    <source>
        <dbReference type="Proteomes" id="UP000249688"/>
    </source>
</evidence>
<feature type="domain" description="DUF4214" evidence="2">
    <location>
        <begin position="477"/>
        <end position="544"/>
    </location>
</feature>
<evidence type="ECO:0000259" key="2">
    <source>
        <dbReference type="Pfam" id="PF13946"/>
    </source>
</evidence>
<feature type="compositionally biased region" description="Pro residues" evidence="1">
    <location>
        <begin position="245"/>
        <end position="359"/>
    </location>
</feature>
<comment type="caution">
    <text evidence="3">The sequence shown here is derived from an EMBL/GenBank/DDBJ whole genome shotgun (WGS) entry which is preliminary data.</text>
</comment>
<evidence type="ECO:0000313" key="3">
    <source>
        <dbReference type="EMBL" id="PZW48010.1"/>
    </source>
</evidence>
<dbReference type="Proteomes" id="UP000249688">
    <property type="component" value="Unassembled WGS sequence"/>
</dbReference>